<dbReference type="EMBL" id="CP003261">
    <property type="protein sequence ID" value="AGK97541.1"/>
    <property type="molecule type" value="Genomic_DNA"/>
</dbReference>
<dbReference type="PATRIC" id="fig|86416.3.peg.2680"/>
<dbReference type="Proteomes" id="UP000013523">
    <property type="component" value="Chromosome"/>
</dbReference>
<dbReference type="AlphaFoldDB" id="R4K777"/>
<evidence type="ECO:0000313" key="1">
    <source>
        <dbReference type="EMBL" id="AGK97541.1"/>
    </source>
</evidence>
<dbReference type="KEGG" id="cpas:Clopa_2690"/>
<dbReference type="STRING" id="86416.Clopa_2690"/>
<name>R4K777_CLOPA</name>
<protein>
    <submittedName>
        <fullName evidence="1">Uncharacterized protein</fullName>
    </submittedName>
</protein>
<accession>R4K777</accession>
<dbReference type="HOGENOM" id="CLU_3166527_0_0_9"/>
<sequence length="47" mass="5705">MQVRKVKIMNIDIKKNEFDSEFSNVKYMLEADVRTVKREKLTWNKVT</sequence>
<evidence type="ECO:0000313" key="2">
    <source>
        <dbReference type="Proteomes" id="UP000013523"/>
    </source>
</evidence>
<gene>
    <name evidence="1" type="ORF">Clopa_2690</name>
</gene>
<reference evidence="1 2" key="1">
    <citation type="submission" date="2012-01" db="EMBL/GenBank/DDBJ databases">
        <title>Complete sequence of chromosome of Clostridium pasteurianum BC1.</title>
        <authorList>
            <consortium name="US DOE Joint Genome Institute"/>
            <person name="Lucas S."/>
            <person name="Han J."/>
            <person name="Lapidus A."/>
            <person name="Cheng J.-F."/>
            <person name="Goodwin L."/>
            <person name="Pitluck S."/>
            <person name="Peters L."/>
            <person name="Mikhailova N."/>
            <person name="Teshima H."/>
            <person name="Detter J.C."/>
            <person name="Han C."/>
            <person name="Tapia R."/>
            <person name="Land M."/>
            <person name="Hauser L."/>
            <person name="Kyrpides N."/>
            <person name="Ivanova N."/>
            <person name="Pagani I."/>
            <person name="Dunn J."/>
            <person name="Taghavi S."/>
            <person name="Francis A."/>
            <person name="van der Lelie D."/>
            <person name="Woyke T."/>
        </authorList>
    </citation>
    <scope>NUCLEOTIDE SEQUENCE [LARGE SCALE GENOMIC DNA]</scope>
    <source>
        <strain evidence="1 2">BC1</strain>
    </source>
</reference>
<keyword evidence="2" id="KW-1185">Reference proteome</keyword>
<proteinExistence type="predicted"/>
<organism evidence="1 2">
    <name type="scientific">Clostridium pasteurianum BC1</name>
    <dbReference type="NCBI Taxonomy" id="86416"/>
    <lineage>
        <taxon>Bacteria</taxon>
        <taxon>Bacillati</taxon>
        <taxon>Bacillota</taxon>
        <taxon>Clostridia</taxon>
        <taxon>Eubacteriales</taxon>
        <taxon>Clostridiaceae</taxon>
        <taxon>Clostridium</taxon>
    </lineage>
</organism>